<sequence length="239" mass="27217">MPRKKTIPDSSVAKKTPKKNIIDSMIKNNENDENNDVIIQLTIPQAKINNIINSNESQDAKILIPTPYESNSYFSNDAENISYDNEYQAANNINPKNSSCFWCCHAIEGPTVYSMPYNYDALNDNYFVFGSFCSLQCANAYNFATHGSSDKVWEINSWIQMLAKRYGFSNIIRPAPSRYLLKMFGGNLTIEEFREAHLKTDKTYILNIPPMISINTSSEILNTSYLAKLSENKKNKKCI</sequence>
<name>A0A6C0LKG6_9ZZZZ</name>
<dbReference type="EMBL" id="MN740492">
    <property type="protein sequence ID" value="QHU29682.1"/>
    <property type="molecule type" value="Genomic_DNA"/>
</dbReference>
<evidence type="ECO:0000313" key="1">
    <source>
        <dbReference type="EMBL" id="QHU29682.1"/>
    </source>
</evidence>
<proteinExistence type="predicted"/>
<reference evidence="1" key="1">
    <citation type="journal article" date="2020" name="Nature">
        <title>Giant virus diversity and host interactions through global metagenomics.</title>
        <authorList>
            <person name="Schulz F."/>
            <person name="Roux S."/>
            <person name="Paez-Espino D."/>
            <person name="Jungbluth S."/>
            <person name="Walsh D.A."/>
            <person name="Denef V.J."/>
            <person name="McMahon K.D."/>
            <person name="Konstantinidis K.T."/>
            <person name="Eloe-Fadrosh E.A."/>
            <person name="Kyrpides N.C."/>
            <person name="Woyke T."/>
        </authorList>
    </citation>
    <scope>NUCLEOTIDE SEQUENCE</scope>
    <source>
        <strain evidence="1">GVMAG-M-3300027804-48</strain>
    </source>
</reference>
<organism evidence="1">
    <name type="scientific">viral metagenome</name>
    <dbReference type="NCBI Taxonomy" id="1070528"/>
    <lineage>
        <taxon>unclassified sequences</taxon>
        <taxon>metagenomes</taxon>
        <taxon>organismal metagenomes</taxon>
    </lineage>
</organism>
<accession>A0A6C0LKG6</accession>
<dbReference type="AlphaFoldDB" id="A0A6C0LKG6"/>
<protein>
    <submittedName>
        <fullName evidence="1">Uncharacterized protein</fullName>
    </submittedName>
</protein>